<dbReference type="Proteomes" id="UP001144256">
    <property type="component" value="Unassembled WGS sequence"/>
</dbReference>
<sequence length="467" mass="55232">MNLAEIRNNIRSNKDIEVTLEHLGTNMQYKQYKAAIYNLLFNYITFLEIIEEEEISGHIAECIDVHETIKYIKKVIIDYNGLITFNKDRKQLTDIINKIQGDMEVLSHYIDEVEIYEYIINRIEGRFTNNYYELEDDESFAGYLIQNIFDTEDNVVINEKIKLSLSQLPIRITKNKFYDYIEDSFEKYKGSYITDFNSYIELLKDVAVFKDDNIRLQNINTGIDILRKTDYKHLDTEGFNKIDNLKSSVAEKIDDIHSVYTLATNIINNLIEISYCDKYDSYIDDNDLVIVDEIFNLVKIKNNNSIDSDEIHKSLERIEGVIENNFEEINKYSGVFQLAKDKYRDEIDEYGYSTTFRNIEKIDYMLSTSSYFANPESMDDKKDESRVDEFTLAKTKKEFISFMDDYLKDKDRQYRRAIMARLFYYLPVAFKKPQDIHSYILNSLQQCSDLNEKNAAKEILRGEMDEF</sequence>
<proteinExistence type="predicted"/>
<dbReference type="AlphaFoldDB" id="A0A9W5YC11"/>
<comment type="caution">
    <text evidence="1">The sequence shown here is derived from an EMBL/GenBank/DDBJ whole genome shotgun (WGS) entry which is preliminary data.</text>
</comment>
<gene>
    <name evidence="1" type="ORF">SH1V18_20380</name>
</gene>
<organism evidence="1 2">
    <name type="scientific">Vallitalea longa</name>
    <dbReference type="NCBI Taxonomy" id="2936439"/>
    <lineage>
        <taxon>Bacteria</taxon>
        <taxon>Bacillati</taxon>
        <taxon>Bacillota</taxon>
        <taxon>Clostridia</taxon>
        <taxon>Lachnospirales</taxon>
        <taxon>Vallitaleaceae</taxon>
        <taxon>Vallitalea</taxon>
    </lineage>
</organism>
<evidence type="ECO:0000313" key="1">
    <source>
        <dbReference type="EMBL" id="GKX29558.1"/>
    </source>
</evidence>
<keyword evidence="2" id="KW-1185">Reference proteome</keyword>
<accession>A0A9W5YC11</accession>
<name>A0A9W5YC11_9FIRM</name>
<reference evidence="1" key="1">
    <citation type="submission" date="2022-06" db="EMBL/GenBank/DDBJ databases">
        <title>Vallitalea longa sp. nov., an anaerobic bacterium isolated from marine sediment.</title>
        <authorList>
            <person name="Hirano S."/>
            <person name="Terahara T."/>
            <person name="Mori K."/>
            <person name="Hamada M."/>
            <person name="Matsumoto R."/>
            <person name="Kobayashi T."/>
        </authorList>
    </citation>
    <scope>NUCLEOTIDE SEQUENCE</scope>
    <source>
        <strain evidence="1">SH18-1</strain>
    </source>
</reference>
<protein>
    <submittedName>
        <fullName evidence="1">Uncharacterized protein</fullName>
    </submittedName>
</protein>
<dbReference type="RefSeq" id="WP_281815099.1">
    <property type="nucleotide sequence ID" value="NZ_BRLB01000004.1"/>
</dbReference>
<dbReference type="EMBL" id="BRLB01000004">
    <property type="protein sequence ID" value="GKX29558.1"/>
    <property type="molecule type" value="Genomic_DNA"/>
</dbReference>
<evidence type="ECO:0000313" key="2">
    <source>
        <dbReference type="Proteomes" id="UP001144256"/>
    </source>
</evidence>